<sequence>MGGIAIFALALVPPFSYPTPVMPHQSPLTRWDEVPQESERPPYPSASAIGLEMAARDCSSNWPNCLLNLFCSIDVGGISAAISYAAKDELHRPIRRYFGLIGCTSLARGSTEHQTDLIQFSHPVYMRFGGSSSSFLSCWSSYFVPSFAGCSFALLRSSFILWVGAPAPQSTIRSKLSVTSYGHIGEGKGRSRSHLYGPRPCHEPDSNRRFPDARSGFEPF</sequence>
<keyword evidence="2" id="KW-0732">Signal</keyword>
<feature type="chain" id="PRO_5045837648" description="Secreted protein" evidence="2">
    <location>
        <begin position="19"/>
        <end position="220"/>
    </location>
</feature>
<evidence type="ECO:0000256" key="2">
    <source>
        <dbReference type="SAM" id="SignalP"/>
    </source>
</evidence>
<accession>A0ABS8UX99</accession>
<evidence type="ECO:0000313" key="4">
    <source>
        <dbReference type="Proteomes" id="UP000823775"/>
    </source>
</evidence>
<name>A0ABS8UX99_DATST</name>
<feature type="region of interest" description="Disordered" evidence="1">
    <location>
        <begin position="187"/>
        <end position="220"/>
    </location>
</feature>
<evidence type="ECO:0008006" key="5">
    <source>
        <dbReference type="Google" id="ProtNLM"/>
    </source>
</evidence>
<keyword evidence="4" id="KW-1185">Reference proteome</keyword>
<comment type="caution">
    <text evidence="3">The sequence shown here is derived from an EMBL/GenBank/DDBJ whole genome shotgun (WGS) entry which is preliminary data.</text>
</comment>
<protein>
    <recommendedName>
        <fullName evidence="5">Secreted protein</fullName>
    </recommendedName>
</protein>
<reference evidence="3 4" key="1">
    <citation type="journal article" date="2021" name="BMC Genomics">
        <title>Datura genome reveals duplications of psychoactive alkaloid biosynthetic genes and high mutation rate following tissue culture.</title>
        <authorList>
            <person name="Rajewski A."/>
            <person name="Carter-House D."/>
            <person name="Stajich J."/>
            <person name="Litt A."/>
        </authorList>
    </citation>
    <scope>NUCLEOTIDE SEQUENCE [LARGE SCALE GENOMIC DNA]</scope>
    <source>
        <strain evidence="3">AR-01</strain>
    </source>
</reference>
<gene>
    <name evidence="3" type="ORF">HAX54_022902</name>
</gene>
<dbReference type="Proteomes" id="UP000823775">
    <property type="component" value="Unassembled WGS sequence"/>
</dbReference>
<evidence type="ECO:0000313" key="3">
    <source>
        <dbReference type="EMBL" id="MCD9638752.1"/>
    </source>
</evidence>
<feature type="signal peptide" evidence="2">
    <location>
        <begin position="1"/>
        <end position="18"/>
    </location>
</feature>
<dbReference type="EMBL" id="JACEIK010002771">
    <property type="protein sequence ID" value="MCD9638752.1"/>
    <property type="molecule type" value="Genomic_DNA"/>
</dbReference>
<evidence type="ECO:0000256" key="1">
    <source>
        <dbReference type="SAM" id="MobiDB-lite"/>
    </source>
</evidence>
<proteinExistence type="predicted"/>
<organism evidence="3 4">
    <name type="scientific">Datura stramonium</name>
    <name type="common">Jimsonweed</name>
    <name type="synonym">Common thornapple</name>
    <dbReference type="NCBI Taxonomy" id="4076"/>
    <lineage>
        <taxon>Eukaryota</taxon>
        <taxon>Viridiplantae</taxon>
        <taxon>Streptophyta</taxon>
        <taxon>Embryophyta</taxon>
        <taxon>Tracheophyta</taxon>
        <taxon>Spermatophyta</taxon>
        <taxon>Magnoliopsida</taxon>
        <taxon>eudicotyledons</taxon>
        <taxon>Gunneridae</taxon>
        <taxon>Pentapetalae</taxon>
        <taxon>asterids</taxon>
        <taxon>lamiids</taxon>
        <taxon>Solanales</taxon>
        <taxon>Solanaceae</taxon>
        <taxon>Solanoideae</taxon>
        <taxon>Datureae</taxon>
        <taxon>Datura</taxon>
    </lineage>
</organism>
<feature type="compositionally biased region" description="Basic and acidic residues" evidence="1">
    <location>
        <begin position="200"/>
        <end position="212"/>
    </location>
</feature>